<dbReference type="EMBL" id="FUIG01000035">
    <property type="protein sequence ID" value="SJM32403.1"/>
    <property type="molecule type" value="Genomic_DNA"/>
</dbReference>
<evidence type="ECO:0000256" key="1">
    <source>
        <dbReference type="SAM" id="MobiDB-lite"/>
    </source>
</evidence>
<dbReference type="AlphaFoldDB" id="A0A2P9AMN7"/>
<feature type="compositionally biased region" description="Basic and acidic residues" evidence="1">
    <location>
        <begin position="25"/>
        <end position="48"/>
    </location>
</feature>
<sequence length="57" mass="6676">MPTRAPIKNSMVTATVFDTRIARRQITDEQEGHAGRKRRYDDQGSRDPHVRHRPVTY</sequence>
<proteinExistence type="predicted"/>
<organism evidence="2 3">
    <name type="scientific">Mesorhizobium delmotii</name>
    <dbReference type="NCBI Taxonomy" id="1631247"/>
    <lineage>
        <taxon>Bacteria</taxon>
        <taxon>Pseudomonadati</taxon>
        <taxon>Pseudomonadota</taxon>
        <taxon>Alphaproteobacteria</taxon>
        <taxon>Hyphomicrobiales</taxon>
        <taxon>Phyllobacteriaceae</taxon>
        <taxon>Mesorhizobium</taxon>
    </lineage>
</organism>
<protein>
    <submittedName>
        <fullName evidence="2">Uncharacterized protein</fullName>
    </submittedName>
</protein>
<gene>
    <name evidence="2" type="ORF">BQ8482_280129</name>
</gene>
<keyword evidence="3" id="KW-1185">Reference proteome</keyword>
<name>A0A2P9AMN7_9HYPH</name>
<evidence type="ECO:0000313" key="2">
    <source>
        <dbReference type="EMBL" id="SJM32403.1"/>
    </source>
</evidence>
<dbReference type="Proteomes" id="UP000245698">
    <property type="component" value="Unassembled WGS sequence"/>
</dbReference>
<feature type="region of interest" description="Disordered" evidence="1">
    <location>
        <begin position="23"/>
        <end position="57"/>
    </location>
</feature>
<evidence type="ECO:0000313" key="3">
    <source>
        <dbReference type="Proteomes" id="UP000245698"/>
    </source>
</evidence>
<reference evidence="3" key="1">
    <citation type="submission" date="2016-12" db="EMBL/GenBank/DDBJ databases">
        <authorList>
            <person name="Brunel B."/>
        </authorList>
    </citation>
    <scope>NUCLEOTIDE SEQUENCE [LARGE SCALE GENOMIC DNA]</scope>
</reference>
<accession>A0A2P9AMN7</accession>